<keyword evidence="5" id="KW-1185">Reference proteome</keyword>
<organism evidence="4 5">
    <name type="scientific">Pelodictyon phaeoclathratiforme (strain DSM 5477 / BU-1)</name>
    <dbReference type="NCBI Taxonomy" id="324925"/>
    <lineage>
        <taxon>Bacteria</taxon>
        <taxon>Pseudomonadati</taxon>
        <taxon>Chlorobiota</taxon>
        <taxon>Chlorobiia</taxon>
        <taxon>Chlorobiales</taxon>
        <taxon>Chlorobiaceae</taxon>
        <taxon>Chlorobium/Pelodictyon group</taxon>
        <taxon>Pelodictyon</taxon>
    </lineage>
</organism>
<dbReference type="Pfam" id="PF13672">
    <property type="entry name" value="PP2C_2"/>
    <property type="match status" value="1"/>
</dbReference>
<keyword evidence="2" id="KW-0812">Transmembrane</keyword>
<keyword evidence="2" id="KW-1133">Transmembrane helix</keyword>
<dbReference type="eggNOG" id="COG0631">
    <property type="taxonomic scope" value="Bacteria"/>
</dbReference>
<feature type="region of interest" description="Disordered" evidence="1">
    <location>
        <begin position="315"/>
        <end position="336"/>
    </location>
</feature>
<feature type="transmembrane region" description="Helical" evidence="2">
    <location>
        <begin position="266"/>
        <end position="287"/>
    </location>
</feature>
<proteinExistence type="predicted"/>
<dbReference type="AlphaFoldDB" id="B4SG41"/>
<protein>
    <submittedName>
        <fullName evidence="4">Protein serine/threonine phosphatase</fullName>
    </submittedName>
</protein>
<dbReference type="InterPro" id="IPR036457">
    <property type="entry name" value="PPM-type-like_dom_sf"/>
</dbReference>
<evidence type="ECO:0000256" key="1">
    <source>
        <dbReference type="SAM" id="MobiDB-lite"/>
    </source>
</evidence>
<dbReference type="SMART" id="SM00332">
    <property type="entry name" value="PP2Cc"/>
    <property type="match status" value="1"/>
</dbReference>
<dbReference type="Gene3D" id="3.60.40.10">
    <property type="entry name" value="PPM-type phosphatase domain"/>
    <property type="match status" value="1"/>
</dbReference>
<dbReference type="PANTHER" id="PTHR13832">
    <property type="entry name" value="PROTEIN PHOSPHATASE 2C"/>
    <property type="match status" value="1"/>
</dbReference>
<feature type="domain" description="PPM-type phosphatase" evidence="3">
    <location>
        <begin position="9"/>
        <end position="246"/>
    </location>
</feature>
<dbReference type="PROSITE" id="PS51746">
    <property type="entry name" value="PPM_2"/>
    <property type="match status" value="1"/>
</dbReference>
<dbReference type="RefSeq" id="WP_012507846.1">
    <property type="nucleotide sequence ID" value="NC_011060.1"/>
</dbReference>
<dbReference type="SUPFAM" id="SSF81606">
    <property type="entry name" value="PP2C-like"/>
    <property type="match status" value="1"/>
</dbReference>
<sequence>MNTSVKHYEIANATDVGKVRRVNEDYYGTRETLNGEVVVVCDGMGGHAGGEIASRLAVESIIASLNGKFSANPLNALNEALLSANKAILDYAHQHPGFKGMGSTCVVLLLRDNCGYYAHVGDSRIYIYTKNGLHQLTKDHSFVQSLLDAGAISQQDAENHPRKNEITNALGLERMQPPSLCQKPCNPRKGDIMLLCTDGLTGMVSDDQIQELLGSEMALYDKAKELVALANRAGGIDNVTLQLVQFSGSGPASSRAGETVKVNKRVLQAAGVALLLLCLLGTIAIMASGAASRGGIGTIIAALFPNEQVAAPPITVPGINTAPPPSSQNNGSASDSLLQARIKTVEGEPDAARAEVQRAQQQELAAKTVAELSKEKSVKDAALLKERQELDARQTAEAKPAPVSGEETVMKIGQEHGGGIIFYVDATGKHGLIASKSDLPGNSAATDEKLKGLYFWSDAKIACSAFAIGDYSNWRMPNRDELKKLQLAKSMVGGFTRSGYWSSSAKDGGSAWIRDFGSGKEGNGKKSTAYRVRPILSF</sequence>
<dbReference type="Pfam" id="PF07603">
    <property type="entry name" value="Lcl_C"/>
    <property type="match status" value="1"/>
</dbReference>
<evidence type="ECO:0000313" key="4">
    <source>
        <dbReference type="EMBL" id="ACF43352.1"/>
    </source>
</evidence>
<dbReference type="SMART" id="SM00331">
    <property type="entry name" value="PP2C_SIG"/>
    <property type="match status" value="1"/>
</dbReference>
<dbReference type="CDD" id="cd00143">
    <property type="entry name" value="PP2Cc"/>
    <property type="match status" value="1"/>
</dbReference>
<dbReference type="PANTHER" id="PTHR13832:SF860">
    <property type="entry name" value="PROTEIN PHOSPHATASE PHPP"/>
    <property type="match status" value="1"/>
</dbReference>
<dbReference type="KEGG" id="pph:Ppha_1071"/>
<keyword evidence="2" id="KW-0472">Membrane</keyword>
<gene>
    <name evidence="4" type="ordered locus">Ppha_1071</name>
</gene>
<dbReference type="InterPro" id="IPR011460">
    <property type="entry name" value="Lcl_C"/>
</dbReference>
<dbReference type="Proteomes" id="UP000002724">
    <property type="component" value="Chromosome"/>
</dbReference>
<evidence type="ECO:0000313" key="5">
    <source>
        <dbReference type="Proteomes" id="UP000002724"/>
    </source>
</evidence>
<dbReference type="InterPro" id="IPR001932">
    <property type="entry name" value="PPM-type_phosphatase-like_dom"/>
</dbReference>
<dbReference type="InterPro" id="IPR015655">
    <property type="entry name" value="PP2C"/>
</dbReference>
<reference evidence="4 5" key="1">
    <citation type="submission" date="2008-06" db="EMBL/GenBank/DDBJ databases">
        <title>Complete sequence of Pelodictyon phaeoclathratiforme BU-1.</title>
        <authorList>
            <consortium name="US DOE Joint Genome Institute"/>
            <person name="Lucas S."/>
            <person name="Copeland A."/>
            <person name="Lapidus A."/>
            <person name="Glavina del Rio T."/>
            <person name="Dalin E."/>
            <person name="Tice H."/>
            <person name="Bruce D."/>
            <person name="Goodwin L."/>
            <person name="Pitluck S."/>
            <person name="Schmutz J."/>
            <person name="Larimer F."/>
            <person name="Land M."/>
            <person name="Hauser L."/>
            <person name="Kyrpides N."/>
            <person name="Mikhailova N."/>
            <person name="Liu Z."/>
            <person name="Li T."/>
            <person name="Zhao F."/>
            <person name="Overmann J."/>
            <person name="Bryant D.A."/>
            <person name="Richardson P."/>
        </authorList>
    </citation>
    <scope>NUCLEOTIDE SEQUENCE [LARGE SCALE GENOMIC DNA]</scope>
    <source>
        <strain evidence="5">DSM 5477 / BU-1</strain>
    </source>
</reference>
<dbReference type="HOGENOM" id="CLU_506085_0_0_10"/>
<evidence type="ECO:0000256" key="2">
    <source>
        <dbReference type="SAM" id="Phobius"/>
    </source>
</evidence>
<dbReference type="OrthoDB" id="9765957at2"/>
<dbReference type="STRING" id="324925.Ppha_1071"/>
<feature type="compositionally biased region" description="Polar residues" evidence="1">
    <location>
        <begin position="327"/>
        <end position="336"/>
    </location>
</feature>
<dbReference type="GO" id="GO:0004722">
    <property type="term" value="F:protein serine/threonine phosphatase activity"/>
    <property type="evidence" value="ECO:0007669"/>
    <property type="project" value="InterPro"/>
</dbReference>
<dbReference type="EMBL" id="CP001110">
    <property type="protein sequence ID" value="ACF43352.1"/>
    <property type="molecule type" value="Genomic_DNA"/>
</dbReference>
<accession>B4SG41</accession>
<dbReference type="NCBIfam" id="NF033484">
    <property type="entry name" value="Stp1_PP2C_phos"/>
    <property type="match status" value="1"/>
</dbReference>
<name>B4SG41_PELPB</name>
<evidence type="ECO:0000259" key="3">
    <source>
        <dbReference type="PROSITE" id="PS51746"/>
    </source>
</evidence>